<dbReference type="EC" id="3.1.-.-" evidence="6"/>
<comment type="similarity">
    <text evidence="6">Belongs to the PINc/VapC protein family.</text>
</comment>
<evidence type="ECO:0000256" key="3">
    <source>
        <dbReference type="ARBA" id="ARBA00022723"/>
    </source>
</evidence>
<evidence type="ECO:0000256" key="6">
    <source>
        <dbReference type="HAMAP-Rule" id="MF_00265"/>
    </source>
</evidence>
<dbReference type="KEGG" id="gom:D7316_01146"/>
<name>A0A3G8JK28_9ACTN</name>
<evidence type="ECO:0000256" key="5">
    <source>
        <dbReference type="ARBA" id="ARBA00022842"/>
    </source>
</evidence>
<dbReference type="InterPro" id="IPR022907">
    <property type="entry name" value="VapC_family"/>
</dbReference>
<evidence type="ECO:0000256" key="1">
    <source>
        <dbReference type="ARBA" id="ARBA00022649"/>
    </source>
</evidence>
<dbReference type="InterPro" id="IPR029060">
    <property type="entry name" value="PIN-like_dom_sf"/>
</dbReference>
<evidence type="ECO:0000256" key="2">
    <source>
        <dbReference type="ARBA" id="ARBA00022722"/>
    </source>
</evidence>
<keyword evidence="1 6" id="KW-1277">Toxin-antitoxin system</keyword>
<dbReference type="Gene3D" id="3.40.50.1010">
    <property type="entry name" value="5'-nuclease"/>
    <property type="match status" value="1"/>
</dbReference>
<dbReference type="HAMAP" id="MF_00265">
    <property type="entry name" value="VapC_Nob1"/>
    <property type="match status" value="1"/>
</dbReference>
<dbReference type="GO" id="GO:0016787">
    <property type="term" value="F:hydrolase activity"/>
    <property type="evidence" value="ECO:0007669"/>
    <property type="project" value="UniProtKB-KW"/>
</dbReference>
<keyword evidence="4 6" id="KW-0378">Hydrolase</keyword>
<dbReference type="SUPFAM" id="SSF88723">
    <property type="entry name" value="PIN domain-like"/>
    <property type="match status" value="1"/>
</dbReference>
<dbReference type="GO" id="GO:0004540">
    <property type="term" value="F:RNA nuclease activity"/>
    <property type="evidence" value="ECO:0007669"/>
    <property type="project" value="InterPro"/>
</dbReference>
<evidence type="ECO:0000313" key="9">
    <source>
        <dbReference type="Proteomes" id="UP000271469"/>
    </source>
</evidence>
<comment type="cofactor">
    <cofactor evidence="6">
        <name>Mg(2+)</name>
        <dbReference type="ChEBI" id="CHEBI:18420"/>
    </cofactor>
</comment>
<dbReference type="GO" id="GO:0000287">
    <property type="term" value="F:magnesium ion binding"/>
    <property type="evidence" value="ECO:0007669"/>
    <property type="project" value="UniProtKB-UniRule"/>
</dbReference>
<dbReference type="AlphaFoldDB" id="A0A3G8JK28"/>
<organism evidence="8 9">
    <name type="scientific">Gordonia insulae</name>
    <dbReference type="NCBI Taxonomy" id="2420509"/>
    <lineage>
        <taxon>Bacteria</taxon>
        <taxon>Bacillati</taxon>
        <taxon>Actinomycetota</taxon>
        <taxon>Actinomycetes</taxon>
        <taxon>Mycobacteriales</taxon>
        <taxon>Gordoniaceae</taxon>
        <taxon>Gordonia</taxon>
    </lineage>
</organism>
<dbReference type="RefSeq" id="WP_124707404.1">
    <property type="nucleotide sequence ID" value="NZ_CP033972.1"/>
</dbReference>
<keyword evidence="3 6" id="KW-0479">Metal-binding</keyword>
<dbReference type="InterPro" id="IPR002716">
    <property type="entry name" value="PIN_dom"/>
</dbReference>
<dbReference type="Proteomes" id="UP000271469">
    <property type="component" value="Chromosome"/>
</dbReference>
<keyword evidence="5 6" id="KW-0460">Magnesium</keyword>
<dbReference type="OrthoDB" id="32665at2"/>
<feature type="binding site" evidence="6">
    <location>
        <position position="97"/>
    </location>
    <ligand>
        <name>Mg(2+)</name>
        <dbReference type="ChEBI" id="CHEBI:18420"/>
    </ligand>
</feature>
<dbReference type="EMBL" id="CP033972">
    <property type="protein sequence ID" value="AZG44560.1"/>
    <property type="molecule type" value="Genomic_DNA"/>
</dbReference>
<protein>
    <recommendedName>
        <fullName evidence="6">Ribonuclease VapC</fullName>
        <shortName evidence="6">RNase VapC</shortName>
        <ecNumber evidence="6">3.1.-.-</ecNumber>
    </recommendedName>
    <alternativeName>
        <fullName evidence="6">Toxin VapC</fullName>
    </alternativeName>
</protein>
<comment type="function">
    <text evidence="6">Toxic component of a toxin-antitoxin (TA) system. An RNase.</text>
</comment>
<keyword evidence="9" id="KW-1185">Reference proteome</keyword>
<dbReference type="GO" id="GO:0090729">
    <property type="term" value="F:toxin activity"/>
    <property type="evidence" value="ECO:0007669"/>
    <property type="project" value="UniProtKB-KW"/>
</dbReference>
<evidence type="ECO:0000256" key="4">
    <source>
        <dbReference type="ARBA" id="ARBA00022801"/>
    </source>
</evidence>
<proteinExistence type="inferred from homology"/>
<evidence type="ECO:0000313" key="8">
    <source>
        <dbReference type="EMBL" id="AZG44560.1"/>
    </source>
</evidence>
<reference evidence="8 9" key="1">
    <citation type="submission" date="2018-11" db="EMBL/GenBank/DDBJ databases">
        <title>Gordonia insulae sp. nov., isolated from an island soil.</title>
        <authorList>
            <person name="Kim Y.S."/>
            <person name="Kim S.B."/>
        </authorList>
    </citation>
    <scope>NUCLEOTIDE SEQUENCE [LARGE SCALE GENOMIC DNA]</scope>
    <source>
        <strain evidence="8 9">MMS17-SY073</strain>
    </source>
</reference>
<feature type="domain" description="PIN" evidence="7">
    <location>
        <begin position="1"/>
        <end position="119"/>
    </location>
</feature>
<keyword evidence="6" id="KW-0800">Toxin</keyword>
<sequence length="135" mass="14679">MIVDTSALLAYFDAAEPQHEAVAVLIDAADEPLVVSPYIVAELDYLVLTRHGSHIERLVLDELTSGAWELATMSRERLATAAEIVRQYSDVPVGVADASNIVLADAYRTRTVATLDHRHFTVLRLGDGSAPLIIP</sequence>
<evidence type="ECO:0000259" key="7">
    <source>
        <dbReference type="Pfam" id="PF01850"/>
    </source>
</evidence>
<dbReference type="Pfam" id="PF01850">
    <property type="entry name" value="PIN"/>
    <property type="match status" value="1"/>
</dbReference>
<gene>
    <name evidence="6" type="primary">vapC</name>
    <name evidence="8" type="ORF">D7316_01146</name>
</gene>
<feature type="binding site" evidence="6">
    <location>
        <position position="4"/>
    </location>
    <ligand>
        <name>Mg(2+)</name>
        <dbReference type="ChEBI" id="CHEBI:18420"/>
    </ligand>
</feature>
<accession>A0A3G8JK28</accession>
<keyword evidence="2 6" id="KW-0540">Nuclease</keyword>